<keyword evidence="1" id="KW-0378">Hydrolase</keyword>
<accession>A0A2X3F0K1</accession>
<protein>
    <submittedName>
        <fullName evidence="1">Restriction endonuclease</fullName>
    </submittedName>
</protein>
<keyword evidence="1" id="KW-0540">Nuclease</keyword>
<name>A0A2X3F0K1_KLEPN</name>
<keyword evidence="1" id="KW-0255">Endonuclease</keyword>
<sequence length="75" mass="8834">MAWRSVRLHHDAFDMGAFGLDESMTIRISGGVSRSPVVDHLFWQRDGQQLFLPYDKTQWPAEQYVGWHRKQIFKA</sequence>
<organism evidence="1 2">
    <name type="scientific">Klebsiella pneumoniae</name>
    <dbReference type="NCBI Taxonomy" id="573"/>
    <lineage>
        <taxon>Bacteria</taxon>
        <taxon>Pseudomonadati</taxon>
        <taxon>Pseudomonadota</taxon>
        <taxon>Gammaproteobacteria</taxon>
        <taxon>Enterobacterales</taxon>
        <taxon>Enterobacteriaceae</taxon>
        <taxon>Klebsiella/Raoultella group</taxon>
        <taxon>Klebsiella</taxon>
        <taxon>Klebsiella pneumoniae complex</taxon>
    </lineage>
</organism>
<evidence type="ECO:0000313" key="1">
    <source>
        <dbReference type="EMBL" id="SQC39635.1"/>
    </source>
</evidence>
<dbReference type="EMBL" id="UAWN01000014">
    <property type="protein sequence ID" value="SQC39635.1"/>
    <property type="molecule type" value="Genomic_DNA"/>
</dbReference>
<dbReference type="Proteomes" id="UP000251088">
    <property type="component" value="Unassembled WGS sequence"/>
</dbReference>
<gene>
    <name evidence="1" type="ORF">NCTC9128_05779</name>
</gene>
<evidence type="ECO:0000313" key="2">
    <source>
        <dbReference type="Proteomes" id="UP000251088"/>
    </source>
</evidence>
<dbReference type="GO" id="GO:0004519">
    <property type="term" value="F:endonuclease activity"/>
    <property type="evidence" value="ECO:0007669"/>
    <property type="project" value="UniProtKB-KW"/>
</dbReference>
<dbReference type="AlphaFoldDB" id="A0A2X3F0K1"/>
<reference evidence="1 2" key="1">
    <citation type="submission" date="2018-06" db="EMBL/GenBank/DDBJ databases">
        <authorList>
            <consortium name="Pathogen Informatics"/>
            <person name="Doyle S."/>
        </authorList>
    </citation>
    <scope>NUCLEOTIDE SEQUENCE [LARGE SCALE GENOMIC DNA]</scope>
    <source>
        <strain evidence="1 2">NCTC9128</strain>
    </source>
</reference>
<proteinExistence type="predicted"/>